<feature type="region of interest" description="Disordered" evidence="1">
    <location>
        <begin position="460"/>
        <end position="495"/>
    </location>
</feature>
<evidence type="ECO:0000313" key="3">
    <source>
        <dbReference type="EMBL" id="CAE8642824.1"/>
    </source>
</evidence>
<feature type="region of interest" description="Disordered" evidence="1">
    <location>
        <begin position="86"/>
        <end position="110"/>
    </location>
</feature>
<gene>
    <name evidence="3" type="ORF">PGLA1383_LOCUS57225</name>
</gene>
<evidence type="ECO:0000256" key="1">
    <source>
        <dbReference type="SAM" id="MobiDB-lite"/>
    </source>
</evidence>
<protein>
    <submittedName>
        <fullName evidence="3">Uncharacterized protein</fullName>
    </submittedName>
</protein>
<proteinExistence type="predicted"/>
<dbReference type="AlphaFoldDB" id="A0A813HX08"/>
<evidence type="ECO:0000313" key="4">
    <source>
        <dbReference type="Proteomes" id="UP000654075"/>
    </source>
</evidence>
<keyword evidence="2" id="KW-0812">Transmembrane</keyword>
<name>A0A813HX08_POLGL</name>
<feature type="transmembrane region" description="Helical" evidence="2">
    <location>
        <begin position="543"/>
        <end position="564"/>
    </location>
</feature>
<sequence length="566" mass="61269">MFKDSSTCQRERAITPETEVSLWYLEECLRLLGPLCASSQEVWEHVDAKVDGKAIAEHVAGDARTHHWRRTANNWVRKAAFQDEKEQHQDSLLEKDSEQMGEDARSPMAADPATLDHVEIASADEVEDRHHELSSATAAGAVELLSQVLMYYATVIIKLVRAIGQLVTRSGRALADQGTSFVAACAVVQLLWLCRAQLSLRSAARWTSEHLTGGDAFAATGLLGDEEPLLLLERELWELVADSLTSLAAMEVSDVPWPLASACDDFTAALRKLSSREDAEEVDHQRGVASLLSQLEILHRGPWDTPLLTHELLLRPWAGGEAAEKAWALYARAANVESSRGLGSSALQAWPSGPAERRSALQAKRARAGRAVASAAWLRGQVHEADRLLAKSFDLAVEAQDLVTQKAVLADACEVRARHAESMCQAVPTRHGEGRVFAFSVEQYAEYCQALELCREASSGSASSGSREVCPKRSTDATSRAQSAAEGKGRAPGRRSLSHLARLEMKLGVHLLHFADTQDNLVESTPGGSGNGNASFLPAPAGAFGGALSGVGFLVVFRLTFYFVSC</sequence>
<feature type="compositionally biased region" description="Basic and acidic residues" evidence="1">
    <location>
        <begin position="86"/>
        <end position="105"/>
    </location>
</feature>
<reference evidence="3" key="1">
    <citation type="submission" date="2021-02" db="EMBL/GenBank/DDBJ databases">
        <authorList>
            <person name="Dougan E. K."/>
            <person name="Rhodes N."/>
            <person name="Thang M."/>
            <person name="Chan C."/>
        </authorList>
    </citation>
    <scope>NUCLEOTIDE SEQUENCE</scope>
</reference>
<accession>A0A813HX08</accession>
<evidence type="ECO:0000256" key="2">
    <source>
        <dbReference type="SAM" id="Phobius"/>
    </source>
</evidence>
<keyword evidence="4" id="KW-1185">Reference proteome</keyword>
<keyword evidence="2" id="KW-0472">Membrane</keyword>
<organism evidence="3 4">
    <name type="scientific">Polarella glacialis</name>
    <name type="common">Dinoflagellate</name>
    <dbReference type="NCBI Taxonomy" id="89957"/>
    <lineage>
        <taxon>Eukaryota</taxon>
        <taxon>Sar</taxon>
        <taxon>Alveolata</taxon>
        <taxon>Dinophyceae</taxon>
        <taxon>Suessiales</taxon>
        <taxon>Suessiaceae</taxon>
        <taxon>Polarella</taxon>
    </lineage>
</organism>
<dbReference type="EMBL" id="CAJNNV010033214">
    <property type="protein sequence ID" value="CAE8642824.1"/>
    <property type="molecule type" value="Genomic_DNA"/>
</dbReference>
<keyword evidence="2" id="KW-1133">Transmembrane helix</keyword>
<comment type="caution">
    <text evidence="3">The sequence shown here is derived from an EMBL/GenBank/DDBJ whole genome shotgun (WGS) entry which is preliminary data.</text>
</comment>
<dbReference type="Proteomes" id="UP000654075">
    <property type="component" value="Unassembled WGS sequence"/>
</dbReference>